<dbReference type="GO" id="GO:0006935">
    <property type="term" value="P:chemotaxis"/>
    <property type="evidence" value="ECO:0007669"/>
    <property type="project" value="InterPro"/>
</dbReference>
<evidence type="ECO:0000256" key="1">
    <source>
        <dbReference type="PROSITE-ProRule" id="PRU00284"/>
    </source>
</evidence>
<dbReference type="Pfam" id="PF00015">
    <property type="entry name" value="MCPsignal"/>
    <property type="match status" value="1"/>
</dbReference>
<dbReference type="InterPro" id="IPR017777">
    <property type="entry name" value="ABC_urea-bd_UrtA"/>
</dbReference>
<dbReference type="InterPro" id="IPR028082">
    <property type="entry name" value="Peripla_BP_I"/>
</dbReference>
<feature type="domain" description="Methyl-accepting transducer" evidence="3">
    <location>
        <begin position="136"/>
        <end position="377"/>
    </location>
</feature>
<dbReference type="OrthoDB" id="9802022at2"/>
<keyword evidence="2" id="KW-0472">Membrane</keyword>
<dbReference type="Gene3D" id="3.40.50.2300">
    <property type="match status" value="2"/>
</dbReference>
<dbReference type="InterPro" id="IPR004089">
    <property type="entry name" value="MCPsignal_dom"/>
</dbReference>
<dbReference type="GO" id="GO:0004888">
    <property type="term" value="F:transmembrane signaling receptor activity"/>
    <property type="evidence" value="ECO:0007669"/>
    <property type="project" value="InterPro"/>
</dbReference>
<sequence>MADNLAGKFPCAFLLAATFAASCAPLVLGWASGDPRLAFVAAGLAALAAAVAIERRFAAQIAVLEKIAAGDRYACLPRKNGALSGRLWRIGEEIRRMLAAVDAFAVAERSREAEQSIREAGRAVFMARLRESAAETESILDAAGAKTRAAVDDCAFCTDDMLRRLSEATGAAATAAQNVDGLALAARDAIVELVGRSSGQVAAARAAADRSAADLARAEEIVRGLTAAAGRIDAVSKLIQSIAGQTSLLALNATIEAARAGESGRGFAVVASEVKTLANQTSRAAADIEAQIDSIRFAVEGTVGAIADVSASVDAVACVNRDLADTLNREAAELDGLGARAALVARGVGEALPDVGDVVAQAEAAGRAALATAQMLLGGSQSLVGAVERYFLDLDNGAIRIGILHSLSGTMTSSERPLQELLTMLIARCNEQGGLLGRPLEAVIMDPRSDPALYAAQARILLEERGVAAIFGCWTSASRKAALPVIEKANGLLFYPSQYEGEERSPNIVYTGGTPSQTAIPAVDFLKGLGARRFLLIGNDDVYPRVTNAILRAYLAAQGIGGDDVVEIYAPPALEDWSAVAREIRRFAARPGAAIVSTVSGDANLRFFRALGALAAPTLSLSIGEAELPALAHCAIDGLYVAWNYLHAIDCAENRGFVAQWRRYKNAPDAMTNDAMEASYLGFELWRAAVVAAGSVDVAAVRRALPLQKLRAPSGFSLPLDAETQHLHKPAFIGRVARGRITPVFVGEGLIAPQPWSPWLTKNHARATRAA</sequence>
<feature type="transmembrane region" description="Helical" evidence="2">
    <location>
        <begin position="12"/>
        <end position="31"/>
    </location>
</feature>
<reference evidence="4 5" key="1">
    <citation type="journal article" date="2018" name="Appl. Microbiol. Biotechnol.">
        <title>Co-cultivation of the strictly anaerobic methanogen Methanosarcina barkeri with aerobic methanotrophs in an oxygen-limited membrane bioreactor.</title>
        <authorList>
            <person name="In 't Zandt M.H."/>
            <person name="van den Bosch T.J.M."/>
            <person name="Rijkers R."/>
            <person name="van Kessel M.A.H.J."/>
            <person name="Jetten M.S.M."/>
            <person name="Welte C.U."/>
        </authorList>
    </citation>
    <scope>NUCLEOTIDE SEQUENCE [LARGE SCALE GENOMIC DNA]</scope>
    <source>
        <strain evidence="4 5">DSM 17706</strain>
    </source>
</reference>
<dbReference type="PANTHER" id="PTHR47628">
    <property type="match status" value="1"/>
</dbReference>
<protein>
    <recommendedName>
        <fullName evidence="3">Methyl-accepting transducer domain-containing protein</fullName>
    </recommendedName>
</protein>
<accession>A0A2U1STA2</accession>
<dbReference type="EMBL" id="PUIV01000005">
    <property type="protein sequence ID" value="PWB94835.1"/>
    <property type="molecule type" value="Genomic_DNA"/>
</dbReference>
<keyword evidence="5" id="KW-1185">Reference proteome</keyword>
<dbReference type="SUPFAM" id="SSF58104">
    <property type="entry name" value="Methyl-accepting chemotaxis protein (MCP) signaling domain"/>
    <property type="match status" value="1"/>
</dbReference>
<dbReference type="PRINTS" id="PR00260">
    <property type="entry name" value="CHEMTRNSDUCR"/>
</dbReference>
<comment type="caution">
    <text evidence="4">The sequence shown here is derived from an EMBL/GenBank/DDBJ whole genome shotgun (WGS) entry which is preliminary data.</text>
</comment>
<dbReference type="Gene3D" id="1.10.287.950">
    <property type="entry name" value="Methyl-accepting chemotaxis protein"/>
    <property type="match status" value="1"/>
</dbReference>
<dbReference type="PANTHER" id="PTHR47628:SF1">
    <property type="entry name" value="ALIPHATIC AMIDASE EXPRESSION-REGULATING PROTEIN"/>
    <property type="match status" value="1"/>
</dbReference>
<evidence type="ECO:0000313" key="5">
    <source>
        <dbReference type="Proteomes" id="UP000245137"/>
    </source>
</evidence>
<feature type="transmembrane region" description="Helical" evidence="2">
    <location>
        <begin position="37"/>
        <end position="53"/>
    </location>
</feature>
<evidence type="ECO:0000259" key="3">
    <source>
        <dbReference type="PROSITE" id="PS50111"/>
    </source>
</evidence>
<dbReference type="PROSITE" id="PS50111">
    <property type="entry name" value="CHEMOTAXIS_TRANSDUC_2"/>
    <property type="match status" value="1"/>
</dbReference>
<evidence type="ECO:0000256" key="2">
    <source>
        <dbReference type="SAM" id="Phobius"/>
    </source>
</evidence>
<dbReference type="GO" id="GO:0007165">
    <property type="term" value="P:signal transduction"/>
    <property type="evidence" value="ECO:0007669"/>
    <property type="project" value="UniProtKB-KW"/>
</dbReference>
<keyword evidence="2" id="KW-0812">Transmembrane</keyword>
<dbReference type="AlphaFoldDB" id="A0A2U1STA2"/>
<dbReference type="Pfam" id="PF13433">
    <property type="entry name" value="Peripla_BP_5"/>
    <property type="match status" value="1"/>
</dbReference>
<gene>
    <name evidence="4" type="ORF">C5689_05125</name>
</gene>
<proteinExistence type="predicted"/>
<keyword evidence="1" id="KW-0807">Transducer</keyword>
<dbReference type="SUPFAM" id="SSF53822">
    <property type="entry name" value="Periplasmic binding protein-like I"/>
    <property type="match status" value="1"/>
</dbReference>
<keyword evidence="2" id="KW-1133">Transmembrane helix</keyword>
<dbReference type="RefSeq" id="WP_108916207.1">
    <property type="nucleotide sequence ID" value="NZ_BGJY01000005.1"/>
</dbReference>
<dbReference type="Proteomes" id="UP000245137">
    <property type="component" value="Unassembled WGS sequence"/>
</dbReference>
<organism evidence="4 5">
    <name type="scientific">Methylosinus sporium</name>
    <dbReference type="NCBI Taxonomy" id="428"/>
    <lineage>
        <taxon>Bacteria</taxon>
        <taxon>Pseudomonadati</taxon>
        <taxon>Pseudomonadota</taxon>
        <taxon>Alphaproteobacteria</taxon>
        <taxon>Hyphomicrobiales</taxon>
        <taxon>Methylocystaceae</taxon>
        <taxon>Methylosinus</taxon>
    </lineage>
</organism>
<dbReference type="InterPro" id="IPR004090">
    <property type="entry name" value="Chemotax_Me-accpt_rcpt"/>
</dbReference>
<dbReference type="SMART" id="SM00283">
    <property type="entry name" value="MA"/>
    <property type="match status" value="1"/>
</dbReference>
<dbReference type="CDD" id="cd06355">
    <property type="entry name" value="PBP1_FmdD-like"/>
    <property type="match status" value="1"/>
</dbReference>
<evidence type="ECO:0000313" key="4">
    <source>
        <dbReference type="EMBL" id="PWB94835.1"/>
    </source>
</evidence>
<dbReference type="GO" id="GO:0016020">
    <property type="term" value="C:membrane"/>
    <property type="evidence" value="ECO:0007669"/>
    <property type="project" value="InterPro"/>
</dbReference>
<name>A0A2U1STA2_METSR</name>